<dbReference type="PRINTS" id="PR00344">
    <property type="entry name" value="BCTRLSENSOR"/>
</dbReference>
<dbReference type="GO" id="GO:0000155">
    <property type="term" value="F:phosphorelay sensor kinase activity"/>
    <property type="evidence" value="ECO:0007669"/>
    <property type="project" value="InterPro"/>
</dbReference>
<dbReference type="AlphaFoldDB" id="A0A846H753"/>
<evidence type="ECO:0000256" key="9">
    <source>
        <dbReference type="ARBA" id="ARBA00022840"/>
    </source>
</evidence>
<gene>
    <name evidence="18" type="ORF">PI95_007495</name>
</gene>
<dbReference type="PROSITE" id="PS50112">
    <property type="entry name" value="PAS"/>
    <property type="match status" value="2"/>
</dbReference>
<keyword evidence="4" id="KW-0597">Phosphoprotein</keyword>
<dbReference type="EC" id="2.7.13.3" evidence="3"/>
<evidence type="ECO:0000256" key="3">
    <source>
        <dbReference type="ARBA" id="ARBA00012438"/>
    </source>
</evidence>
<dbReference type="CDD" id="cd00082">
    <property type="entry name" value="HisKA"/>
    <property type="match status" value="1"/>
</dbReference>
<feature type="compositionally biased region" description="Basic and acidic residues" evidence="13">
    <location>
        <begin position="763"/>
        <end position="775"/>
    </location>
</feature>
<evidence type="ECO:0000256" key="11">
    <source>
        <dbReference type="ARBA" id="ARBA00023012"/>
    </source>
</evidence>
<dbReference type="SMART" id="SM00091">
    <property type="entry name" value="PAS"/>
    <property type="match status" value="3"/>
</dbReference>
<dbReference type="InterPro" id="IPR035965">
    <property type="entry name" value="PAS-like_dom_sf"/>
</dbReference>
<accession>A0A846H753</accession>
<dbReference type="SMART" id="SM00387">
    <property type="entry name" value="HATPase_c"/>
    <property type="match status" value="1"/>
</dbReference>
<comment type="catalytic activity">
    <reaction evidence="1">
        <text>ATP + protein L-histidine = ADP + protein N-phospho-L-histidine.</text>
        <dbReference type="EC" id="2.7.13.3"/>
    </reaction>
</comment>
<keyword evidence="10 14" id="KW-1133">Transmembrane helix</keyword>
<evidence type="ECO:0000259" key="17">
    <source>
        <dbReference type="PROSITE" id="PS50113"/>
    </source>
</evidence>
<feature type="domain" description="PAS" evidence="16">
    <location>
        <begin position="124"/>
        <end position="178"/>
    </location>
</feature>
<evidence type="ECO:0000259" key="16">
    <source>
        <dbReference type="PROSITE" id="PS50112"/>
    </source>
</evidence>
<reference evidence="18 19" key="1">
    <citation type="journal article" date="2015" name="Genome Announc.">
        <title>Draft Genome Sequence of Cyanobacterium Hassallia byssoidea Strain VB512170, Isolated from Monuments in India.</title>
        <authorList>
            <person name="Singh D."/>
            <person name="Chandrababunaidu M.M."/>
            <person name="Panda A."/>
            <person name="Sen D."/>
            <person name="Bhattacharyya S."/>
            <person name="Adhikary S.P."/>
            <person name="Tripathy S."/>
        </authorList>
    </citation>
    <scope>NUCLEOTIDE SEQUENCE [LARGE SCALE GENOMIC DNA]</scope>
    <source>
        <strain evidence="18 19">VB512170</strain>
    </source>
</reference>
<evidence type="ECO:0000256" key="12">
    <source>
        <dbReference type="ARBA" id="ARBA00023136"/>
    </source>
</evidence>
<dbReference type="Pfam" id="PF13493">
    <property type="entry name" value="DUF4118"/>
    <property type="match status" value="1"/>
</dbReference>
<keyword evidence="7" id="KW-0547">Nucleotide-binding</keyword>
<keyword evidence="6 14" id="KW-0812">Transmembrane</keyword>
<keyword evidence="8" id="KW-0418">Kinase</keyword>
<dbReference type="InterPro" id="IPR038318">
    <property type="entry name" value="KdpD_sf"/>
</dbReference>
<feature type="transmembrane region" description="Helical" evidence="14">
    <location>
        <begin position="59"/>
        <end position="77"/>
    </location>
</feature>
<dbReference type="Pfam" id="PF02518">
    <property type="entry name" value="HATPase_c"/>
    <property type="match status" value="2"/>
</dbReference>
<dbReference type="InterPro" id="IPR001610">
    <property type="entry name" value="PAC"/>
</dbReference>
<dbReference type="Gene3D" id="1.10.287.130">
    <property type="match status" value="1"/>
</dbReference>
<dbReference type="InterPro" id="IPR025201">
    <property type="entry name" value="KdpD_TM"/>
</dbReference>
<dbReference type="NCBIfam" id="TIGR00229">
    <property type="entry name" value="sensory_box"/>
    <property type="match status" value="3"/>
</dbReference>
<dbReference type="InterPro" id="IPR013767">
    <property type="entry name" value="PAS_fold"/>
</dbReference>
<dbReference type="Gene3D" id="1.20.120.620">
    <property type="entry name" value="Backbone structure of the membrane domain of e. Coli histidine kinase receptor kdpd"/>
    <property type="match status" value="1"/>
</dbReference>
<feature type="compositionally biased region" description="Pro residues" evidence="13">
    <location>
        <begin position="782"/>
        <end position="821"/>
    </location>
</feature>
<keyword evidence="5" id="KW-0808">Transferase</keyword>
<dbReference type="Pfam" id="PF08447">
    <property type="entry name" value="PAS_3"/>
    <property type="match status" value="1"/>
</dbReference>
<dbReference type="InterPro" id="IPR004358">
    <property type="entry name" value="Sig_transdc_His_kin-like_C"/>
</dbReference>
<evidence type="ECO:0000256" key="2">
    <source>
        <dbReference type="ARBA" id="ARBA00004141"/>
    </source>
</evidence>
<dbReference type="SMART" id="SM00086">
    <property type="entry name" value="PAC"/>
    <property type="match status" value="3"/>
</dbReference>
<feature type="domain" description="PAC" evidence="17">
    <location>
        <begin position="328"/>
        <end position="379"/>
    </location>
</feature>
<feature type="domain" description="Histidine kinase" evidence="15">
    <location>
        <begin position="522"/>
        <end position="902"/>
    </location>
</feature>
<comment type="subcellular location">
    <subcellularLocation>
        <location evidence="2">Membrane</location>
        <topology evidence="2">Multi-pass membrane protein</topology>
    </subcellularLocation>
</comment>
<evidence type="ECO:0000313" key="19">
    <source>
        <dbReference type="Proteomes" id="UP000031549"/>
    </source>
</evidence>
<dbReference type="SUPFAM" id="SSF55785">
    <property type="entry name" value="PYP-like sensor domain (PAS domain)"/>
    <property type="match status" value="3"/>
</dbReference>
<dbReference type="SMART" id="SM00388">
    <property type="entry name" value="HisKA"/>
    <property type="match status" value="1"/>
</dbReference>
<comment type="caution">
    <text evidence="18">The sequence shown here is derived from an EMBL/GenBank/DDBJ whole genome shotgun (WGS) entry which is preliminary data.</text>
</comment>
<evidence type="ECO:0000313" key="18">
    <source>
        <dbReference type="EMBL" id="NEU72420.1"/>
    </source>
</evidence>
<organism evidence="18 19">
    <name type="scientific">Hassallia byssoidea VB512170</name>
    <dbReference type="NCBI Taxonomy" id="1304833"/>
    <lineage>
        <taxon>Bacteria</taxon>
        <taxon>Bacillati</taxon>
        <taxon>Cyanobacteriota</taxon>
        <taxon>Cyanophyceae</taxon>
        <taxon>Nostocales</taxon>
        <taxon>Tolypothrichaceae</taxon>
        <taxon>Hassallia</taxon>
    </lineage>
</organism>
<evidence type="ECO:0000256" key="8">
    <source>
        <dbReference type="ARBA" id="ARBA00022777"/>
    </source>
</evidence>
<feature type="domain" description="PAC" evidence="17">
    <location>
        <begin position="196"/>
        <end position="248"/>
    </location>
</feature>
<keyword evidence="19" id="KW-1185">Reference proteome</keyword>
<dbReference type="InterPro" id="IPR003594">
    <property type="entry name" value="HATPase_dom"/>
</dbReference>
<keyword evidence="11" id="KW-0902">Two-component regulatory system</keyword>
<evidence type="ECO:0000256" key="14">
    <source>
        <dbReference type="SAM" id="Phobius"/>
    </source>
</evidence>
<dbReference type="InterPro" id="IPR036890">
    <property type="entry name" value="HATPase_C_sf"/>
</dbReference>
<dbReference type="PANTHER" id="PTHR43047">
    <property type="entry name" value="TWO-COMPONENT HISTIDINE PROTEIN KINASE"/>
    <property type="match status" value="1"/>
</dbReference>
<dbReference type="Gene3D" id="3.30.450.20">
    <property type="entry name" value="PAS domain"/>
    <property type="match status" value="3"/>
</dbReference>
<feature type="region of interest" description="Disordered" evidence="13">
    <location>
        <begin position="733"/>
        <end position="824"/>
    </location>
</feature>
<dbReference type="Pfam" id="PF00512">
    <property type="entry name" value="HisKA"/>
    <property type="match status" value="1"/>
</dbReference>
<feature type="transmembrane region" description="Helical" evidence="14">
    <location>
        <begin position="89"/>
        <end position="110"/>
    </location>
</feature>
<dbReference type="GO" id="GO:0005524">
    <property type="term" value="F:ATP binding"/>
    <property type="evidence" value="ECO:0007669"/>
    <property type="project" value="UniProtKB-KW"/>
</dbReference>
<dbReference type="GO" id="GO:0016020">
    <property type="term" value="C:membrane"/>
    <property type="evidence" value="ECO:0007669"/>
    <property type="project" value="UniProtKB-SubCell"/>
</dbReference>
<proteinExistence type="predicted"/>
<dbReference type="PROSITE" id="PS50113">
    <property type="entry name" value="PAC"/>
    <property type="match status" value="2"/>
</dbReference>
<dbReference type="InterPro" id="IPR000700">
    <property type="entry name" value="PAS-assoc_C"/>
</dbReference>
<evidence type="ECO:0000256" key="1">
    <source>
        <dbReference type="ARBA" id="ARBA00000085"/>
    </source>
</evidence>
<feature type="transmembrane region" description="Helical" evidence="14">
    <location>
        <begin position="10"/>
        <end position="28"/>
    </location>
</feature>
<feature type="compositionally biased region" description="Gly residues" evidence="13">
    <location>
        <begin position="734"/>
        <end position="750"/>
    </location>
</feature>
<protein>
    <recommendedName>
        <fullName evidence="3">histidine kinase</fullName>
        <ecNumber evidence="3">2.7.13.3</ecNumber>
    </recommendedName>
</protein>
<dbReference type="SUPFAM" id="SSF55874">
    <property type="entry name" value="ATPase domain of HSP90 chaperone/DNA topoisomerase II/histidine kinase"/>
    <property type="match status" value="1"/>
</dbReference>
<evidence type="ECO:0000256" key="5">
    <source>
        <dbReference type="ARBA" id="ARBA00022679"/>
    </source>
</evidence>
<evidence type="ECO:0000259" key="15">
    <source>
        <dbReference type="PROSITE" id="PS50109"/>
    </source>
</evidence>
<dbReference type="Pfam" id="PF00989">
    <property type="entry name" value="PAS"/>
    <property type="match status" value="1"/>
</dbReference>
<keyword evidence="9" id="KW-0067">ATP-binding</keyword>
<dbReference type="Proteomes" id="UP000031549">
    <property type="component" value="Unassembled WGS sequence"/>
</dbReference>
<dbReference type="Pfam" id="PF13426">
    <property type="entry name" value="PAS_9"/>
    <property type="match status" value="1"/>
</dbReference>
<keyword evidence="12 14" id="KW-0472">Membrane</keyword>
<dbReference type="InterPro" id="IPR013655">
    <property type="entry name" value="PAS_fold_3"/>
</dbReference>
<dbReference type="CDD" id="cd00130">
    <property type="entry name" value="PAS"/>
    <property type="match status" value="3"/>
</dbReference>
<dbReference type="SUPFAM" id="SSF47384">
    <property type="entry name" value="Homodimeric domain of signal transducing histidine kinase"/>
    <property type="match status" value="1"/>
</dbReference>
<feature type="domain" description="PAS" evidence="16">
    <location>
        <begin position="373"/>
        <end position="444"/>
    </location>
</feature>
<dbReference type="InterPro" id="IPR036097">
    <property type="entry name" value="HisK_dim/P_sf"/>
</dbReference>
<evidence type="ECO:0000256" key="6">
    <source>
        <dbReference type="ARBA" id="ARBA00022692"/>
    </source>
</evidence>
<sequence length="907" mass="101613">MYVTRSQIKFYGIAILAVVLALVVILMLDPWLGMTHSHLLLFFGAVMVSAWYGGIMPGLLATCLCVVVSAYFFIFVTESLDLDLPNITRLSLFSLQGTLISVLCGALHKYKTEAQASMRSLASSEERCHRILDTATEGIWIIDAEARTEYVNQSLAKMLGYTREEMLQRSIFDFIDESLHAEARIHIEQRQPGIKQQFDFRFLRQDKSDLWAIASINPILNQQNEFLGSLIMLTDISDRKQTESALIEAEMRFANLAENVPGVICQYRQDPQGIGEFLYISSGCSELYEIDSERIRQNPHLAWQLIHPHDLKDFRQSLIDYAATGEQWRHEWRIITPSGKIKWLQGTARSRQQPDKTVFWNGVLLDITDRKRTEANFRRIFESNMIGMKFCTSDREITLANQAYLNIIGYTQEDLQAGRLKLSEITPPEYQSLEEQARAEIRQQGTCTPYEKEYIRKDGSRVPVLIGGAGLDDGTDGEICFVVDISDAYRQATQRKLLENQLRQQAAELDSANRAKDQFLAVLSHELRTPLTSILGWTQIFLTRNLNEKTKAVGLETIERNARLQKQLIEDLLDISRILQGKLRLNVCPMNLVNAIEGAIRSVRSSAEEKSIDLEFAYSPNHSSENTDYQFEPVNESADSLQNDGKLTQANYDSHQPEYLPTLKLPETQAATPISPDNLHLCDTKLTSQIHPKFWVSGDSNRLQQVVYNLLSNAIRFTPKKGRIQITLSVMGNGEWGMGNGGQEGQGGLLGDKETRGQGGLLGDKETRGQGDKENNSSFSPSPHPPIPPSPPLLVSPSPHLPIPPSPHPPLSPTPHSPTPHSPLFAQITVRDTGIGISHEFLPYVFDRFRQADSSITRKFGGLGVGLAIVRHIVEMHNGTVTAESPGEGQGATFTVNLPLLPDKARD</sequence>
<dbReference type="RefSeq" id="WP_052324776.1">
    <property type="nucleotide sequence ID" value="NZ_JTCM02000010.1"/>
</dbReference>
<dbReference type="GO" id="GO:0006355">
    <property type="term" value="P:regulation of DNA-templated transcription"/>
    <property type="evidence" value="ECO:0007669"/>
    <property type="project" value="InterPro"/>
</dbReference>
<evidence type="ECO:0000256" key="7">
    <source>
        <dbReference type="ARBA" id="ARBA00022741"/>
    </source>
</evidence>
<dbReference type="PROSITE" id="PS50109">
    <property type="entry name" value="HIS_KIN"/>
    <property type="match status" value="1"/>
</dbReference>
<evidence type="ECO:0000256" key="4">
    <source>
        <dbReference type="ARBA" id="ARBA00022553"/>
    </source>
</evidence>
<dbReference type="InterPro" id="IPR003661">
    <property type="entry name" value="HisK_dim/P_dom"/>
</dbReference>
<dbReference type="Gene3D" id="3.30.565.10">
    <property type="entry name" value="Histidine kinase-like ATPase, C-terminal domain"/>
    <property type="match status" value="1"/>
</dbReference>
<dbReference type="EMBL" id="JTCM02000010">
    <property type="protein sequence ID" value="NEU72420.1"/>
    <property type="molecule type" value="Genomic_DNA"/>
</dbReference>
<dbReference type="InterPro" id="IPR005467">
    <property type="entry name" value="His_kinase_dom"/>
</dbReference>
<name>A0A846H753_9CYAN</name>
<evidence type="ECO:0000256" key="10">
    <source>
        <dbReference type="ARBA" id="ARBA00022989"/>
    </source>
</evidence>
<evidence type="ECO:0000256" key="13">
    <source>
        <dbReference type="SAM" id="MobiDB-lite"/>
    </source>
</evidence>
<dbReference type="InterPro" id="IPR000014">
    <property type="entry name" value="PAS"/>
</dbReference>